<dbReference type="SUPFAM" id="SSF54909">
    <property type="entry name" value="Dimeric alpha+beta barrel"/>
    <property type="match status" value="1"/>
</dbReference>
<keyword evidence="2" id="KW-0812">Transmembrane</keyword>
<dbReference type="PROSITE" id="PS51502">
    <property type="entry name" value="S_R_A_B_BARREL"/>
    <property type="match status" value="1"/>
</dbReference>
<organism evidence="4 5">
    <name type="scientific">Catenovulum agarivorans DS-2</name>
    <dbReference type="NCBI Taxonomy" id="1328313"/>
    <lineage>
        <taxon>Bacteria</taxon>
        <taxon>Pseudomonadati</taxon>
        <taxon>Pseudomonadota</taxon>
        <taxon>Gammaproteobacteria</taxon>
        <taxon>Alteromonadales</taxon>
        <taxon>Alteromonadaceae</taxon>
        <taxon>Catenovulum</taxon>
    </lineage>
</organism>
<evidence type="ECO:0000259" key="3">
    <source>
        <dbReference type="PROSITE" id="PS51502"/>
    </source>
</evidence>
<dbReference type="EMBL" id="ARZY01000002">
    <property type="protein sequence ID" value="EWH11949.1"/>
    <property type="molecule type" value="Genomic_DNA"/>
</dbReference>
<keyword evidence="2" id="KW-0472">Membrane</keyword>
<proteinExistence type="predicted"/>
<reference evidence="4 5" key="1">
    <citation type="journal article" date="2014" name="Genome Announc.">
        <title>Draft Genome Sequence of the Agar-Degrading Bacterium Catenovulum sp. Strain DS-2, Isolated from Intestines of Haliotis diversicolor.</title>
        <authorList>
            <person name="Shan D."/>
            <person name="Li X."/>
            <person name="Gu Z."/>
            <person name="Wei G."/>
            <person name="Gao Z."/>
            <person name="Shao Z."/>
        </authorList>
    </citation>
    <scope>NUCLEOTIDE SEQUENCE [LARGE SCALE GENOMIC DNA]</scope>
    <source>
        <strain evidence="4 5">DS-2</strain>
    </source>
</reference>
<dbReference type="STRING" id="1328313.DS2_02158"/>
<name>W7QG89_9ALTE</name>
<evidence type="ECO:0000256" key="2">
    <source>
        <dbReference type="SAM" id="Phobius"/>
    </source>
</evidence>
<keyword evidence="1" id="KW-0732">Signal</keyword>
<dbReference type="InterPro" id="IPR019546">
    <property type="entry name" value="TAT_signal_bac_arc"/>
</dbReference>
<dbReference type="eggNOG" id="ENOG5031482">
    <property type="taxonomic scope" value="Bacteria"/>
</dbReference>
<dbReference type="InterPro" id="IPR013097">
    <property type="entry name" value="Dabb"/>
</dbReference>
<protein>
    <submittedName>
        <fullName evidence="4">Tat (Twin-arginine translocation) pathway signal sequence domain-containing protein</fullName>
    </submittedName>
</protein>
<feature type="domain" description="Stress-response A/B barrel" evidence="3">
    <location>
        <begin position="58"/>
        <end position="154"/>
    </location>
</feature>
<accession>W7QG89</accession>
<evidence type="ECO:0000313" key="4">
    <source>
        <dbReference type="EMBL" id="EWH11949.1"/>
    </source>
</evidence>
<evidence type="ECO:0000313" key="5">
    <source>
        <dbReference type="Proteomes" id="UP000019276"/>
    </source>
</evidence>
<dbReference type="Proteomes" id="UP000019276">
    <property type="component" value="Unassembled WGS sequence"/>
</dbReference>
<keyword evidence="2" id="KW-1133">Transmembrane helix</keyword>
<evidence type="ECO:0000256" key="1">
    <source>
        <dbReference type="ARBA" id="ARBA00022729"/>
    </source>
</evidence>
<dbReference type="Gene3D" id="3.30.70.100">
    <property type="match status" value="1"/>
</dbReference>
<feature type="transmembrane region" description="Helical" evidence="2">
    <location>
        <begin position="6"/>
        <end position="24"/>
    </location>
</feature>
<gene>
    <name evidence="4" type="ORF">DS2_02158</name>
</gene>
<comment type="caution">
    <text evidence="4">The sequence shown here is derived from an EMBL/GenBank/DDBJ whole genome shotgun (WGS) entry which is preliminary data.</text>
</comment>
<dbReference type="AlphaFoldDB" id="W7QG89"/>
<dbReference type="SMART" id="SM00886">
    <property type="entry name" value="Dabb"/>
    <property type="match status" value="1"/>
</dbReference>
<dbReference type="InterPro" id="IPR011008">
    <property type="entry name" value="Dimeric_a/b-barrel"/>
</dbReference>
<keyword evidence="5" id="KW-1185">Reference proteome</keyword>
<dbReference type="NCBIfam" id="TIGR01409">
    <property type="entry name" value="TAT_signal_seq"/>
    <property type="match status" value="1"/>
</dbReference>
<dbReference type="Pfam" id="PF07876">
    <property type="entry name" value="Dabb"/>
    <property type="match status" value="1"/>
</dbReference>
<sequence length="157" mass="18004">MGVENVYIWVLSLAFIFYSFKYLMPTRRQFIQTSAATAVVATSLASCTKENQMTLPEISHTVFFWLKNPQSQQDKNKLIEGLKTLGQIEQVKAIHIGVPASTKQRDVVVNSYQVSELLMFENVEDEKAYQSHPIHQAFVENYSHLWQKVEVYDSVAV</sequence>